<dbReference type="HOGENOM" id="CLU_017580_0_0_1"/>
<keyword evidence="6" id="KW-0282">Flagellum</keyword>
<evidence type="ECO:0000256" key="5">
    <source>
        <dbReference type="ARBA" id="ARBA00022837"/>
    </source>
</evidence>
<evidence type="ECO:0000313" key="12">
    <source>
        <dbReference type="Ensembl" id="ENSLACP00000001071.1"/>
    </source>
</evidence>
<evidence type="ECO:0000256" key="9">
    <source>
        <dbReference type="ARBA" id="ARBA00023273"/>
    </source>
</evidence>
<dbReference type="InterPro" id="IPR002048">
    <property type="entry name" value="EF_hand_dom"/>
</dbReference>
<evidence type="ECO:0000259" key="11">
    <source>
        <dbReference type="PROSITE" id="PS50222"/>
    </source>
</evidence>
<dbReference type="FunCoup" id="H2ZUK0">
    <property type="interactions" value="28"/>
</dbReference>
<dbReference type="PANTHER" id="PTHR12086:SF12">
    <property type="entry name" value="EF-HAND DOMAIN-CONTAINING FAMILY MEMBER B"/>
    <property type="match status" value="1"/>
</dbReference>
<evidence type="ECO:0000256" key="8">
    <source>
        <dbReference type="ARBA" id="ARBA00023212"/>
    </source>
</evidence>
<dbReference type="GO" id="GO:0005509">
    <property type="term" value="F:calcium ion binding"/>
    <property type="evidence" value="ECO:0007669"/>
    <property type="project" value="InterPro"/>
</dbReference>
<reference evidence="12" key="3">
    <citation type="submission" date="2025-09" db="UniProtKB">
        <authorList>
            <consortium name="Ensembl"/>
        </authorList>
    </citation>
    <scope>IDENTIFICATION</scope>
</reference>
<dbReference type="SUPFAM" id="SSF47473">
    <property type="entry name" value="EF-hand"/>
    <property type="match status" value="1"/>
</dbReference>
<dbReference type="Ensembl" id="ENSLACT00000001081.1">
    <property type="protein sequence ID" value="ENSLACP00000001071.1"/>
    <property type="gene ID" value="ENSLACG00000000959.1"/>
</dbReference>
<reference evidence="13" key="1">
    <citation type="submission" date="2011-08" db="EMBL/GenBank/DDBJ databases">
        <title>The draft genome of Latimeria chalumnae.</title>
        <authorList>
            <person name="Di Palma F."/>
            <person name="Alfoldi J."/>
            <person name="Johnson J."/>
            <person name="Berlin A."/>
            <person name="Gnerre S."/>
            <person name="Jaffe D."/>
            <person name="MacCallum I."/>
            <person name="Young S."/>
            <person name="Walker B.J."/>
            <person name="Lander E."/>
            <person name="Lindblad-Toh K."/>
        </authorList>
    </citation>
    <scope>NUCLEOTIDE SEQUENCE [LARGE SCALE GENOMIC DNA]</scope>
    <source>
        <strain evidence="13">Wild caught</strain>
    </source>
</reference>
<dbReference type="PANTHER" id="PTHR12086">
    <property type="entry name" value="EF-HAND DOMAIN C-TERMINAL CONTAINING PROTEIN"/>
    <property type="match status" value="1"/>
</dbReference>
<protein>
    <submittedName>
        <fullName evidence="12">EF-hand domain family member B</fullName>
    </submittedName>
</protein>
<dbReference type="InterPro" id="IPR040193">
    <property type="entry name" value="EFHC1/EFHC2/EFHB"/>
</dbReference>
<keyword evidence="8" id="KW-0206">Cytoskeleton</keyword>
<organism evidence="12 13">
    <name type="scientific">Latimeria chalumnae</name>
    <name type="common">Coelacanth</name>
    <dbReference type="NCBI Taxonomy" id="7897"/>
    <lineage>
        <taxon>Eukaryota</taxon>
        <taxon>Metazoa</taxon>
        <taxon>Chordata</taxon>
        <taxon>Craniata</taxon>
        <taxon>Vertebrata</taxon>
        <taxon>Euteleostomi</taxon>
        <taxon>Coelacanthiformes</taxon>
        <taxon>Coelacanthidae</taxon>
        <taxon>Latimeria</taxon>
    </lineage>
</organism>
<feature type="domain" description="EF-hand" evidence="11">
    <location>
        <begin position="351"/>
        <end position="386"/>
    </location>
</feature>
<dbReference type="PROSITE" id="PS50222">
    <property type="entry name" value="EF_HAND_2"/>
    <property type="match status" value="2"/>
</dbReference>
<dbReference type="Gene3D" id="1.10.238.10">
    <property type="entry name" value="EF-hand"/>
    <property type="match status" value="1"/>
</dbReference>
<keyword evidence="7" id="KW-0969">Cilium</keyword>
<comment type="subcellular location">
    <subcellularLocation>
        <location evidence="1">Cytoplasm</location>
        <location evidence="1">Cytoskeleton</location>
        <location evidence="1">Flagellum axoneme</location>
    </subcellularLocation>
</comment>
<feature type="region of interest" description="Disordered" evidence="10">
    <location>
        <begin position="406"/>
        <end position="451"/>
    </location>
</feature>
<dbReference type="Proteomes" id="UP000008672">
    <property type="component" value="Unassembled WGS sequence"/>
</dbReference>
<dbReference type="OMA" id="DCIRPIY"/>
<gene>
    <name evidence="12" type="primary">EFHB</name>
</gene>
<keyword evidence="3" id="KW-0479">Metal-binding</keyword>
<evidence type="ECO:0000256" key="4">
    <source>
        <dbReference type="ARBA" id="ARBA00022737"/>
    </source>
</evidence>
<dbReference type="SMART" id="SM00054">
    <property type="entry name" value="EFh"/>
    <property type="match status" value="2"/>
</dbReference>
<evidence type="ECO:0000256" key="1">
    <source>
        <dbReference type="ARBA" id="ARBA00004611"/>
    </source>
</evidence>
<dbReference type="EMBL" id="AFYH01087734">
    <property type="status" value="NOT_ANNOTATED_CDS"/>
    <property type="molecule type" value="Genomic_DNA"/>
</dbReference>
<proteinExistence type="predicted"/>
<evidence type="ECO:0000256" key="6">
    <source>
        <dbReference type="ARBA" id="ARBA00022846"/>
    </source>
</evidence>
<evidence type="ECO:0000256" key="3">
    <source>
        <dbReference type="ARBA" id="ARBA00022723"/>
    </source>
</evidence>
<dbReference type="CDD" id="cd00051">
    <property type="entry name" value="EFh"/>
    <property type="match status" value="1"/>
</dbReference>
<keyword evidence="4" id="KW-0677">Repeat</keyword>
<sequence>RPIYEGKFTDRNPNIPSAGKLVPIGERAAGCLREDYPRPTTPPEVKKFLNSRRPGVAVAKVFYGKANDPDIASHMTHGITSQSSLDARTLVNPPPKTLVQQKLLDSQESLYLSHQNAPVGRSYDQSLHLPDGLDIYKTTFGQKSIKDLPVRLIVNPPKSHVQVEQESQEGHELYIQTHNDYNSGEQANRNYYCPSYNKDRRFGIETPHFDDGRNAAKSFRWLHDLQMERGTKIVSKRNDDFREKSQFQLGKTLDPIADSLKVPPNHTFGILYLPDEYGVAELLRHKNQNDSLRGKGMRRAVLSAAQQESKKNKYHNFDTVLDAFNQCDRKGDGKVDKEELQRIISQFNLYLNPQLLETLIDYCDMDKDGMIDYVEFINILNWKNKLTPEELEQSIIRKAKKLDTAGSPLPEAAPADSSGSGRVKPGACAPKGTRNSKKTPRALPKQAGQTWDHYHTTSSEINAVVGGISSANYPIFSVPSIRFDLRAPRIRRISDRINYGDESTIYGLLSPSIFSNKGVTEKEFFIPRSKEEIAQIFHSIGVELPKDTFEELWKLASKRHPRGEVCVETFRNILDEIK</sequence>
<dbReference type="AlphaFoldDB" id="H2ZUK0"/>
<dbReference type="Pfam" id="PF13499">
    <property type="entry name" value="EF-hand_7"/>
    <property type="match status" value="1"/>
</dbReference>
<reference evidence="12" key="2">
    <citation type="submission" date="2025-08" db="UniProtKB">
        <authorList>
            <consortium name="Ensembl"/>
        </authorList>
    </citation>
    <scope>IDENTIFICATION</scope>
</reference>
<keyword evidence="9" id="KW-0966">Cell projection</keyword>
<evidence type="ECO:0000256" key="2">
    <source>
        <dbReference type="ARBA" id="ARBA00022490"/>
    </source>
</evidence>
<accession>H2ZUK0</accession>
<keyword evidence="13" id="KW-1185">Reference proteome</keyword>
<dbReference type="GeneTree" id="ENSGT00530000063528"/>
<name>H2ZUK0_LATCH</name>
<dbReference type="EMBL" id="AFYH01087736">
    <property type="status" value="NOT_ANNOTATED_CDS"/>
    <property type="molecule type" value="Genomic_DNA"/>
</dbReference>
<evidence type="ECO:0000256" key="10">
    <source>
        <dbReference type="SAM" id="MobiDB-lite"/>
    </source>
</evidence>
<dbReference type="STRING" id="7897.ENSLACP00000001071"/>
<evidence type="ECO:0000313" key="13">
    <source>
        <dbReference type="Proteomes" id="UP000008672"/>
    </source>
</evidence>
<dbReference type="InterPro" id="IPR018247">
    <property type="entry name" value="EF_Hand_1_Ca_BS"/>
</dbReference>
<keyword evidence="5" id="KW-0106">Calcium</keyword>
<dbReference type="InterPro" id="IPR057428">
    <property type="entry name" value="EFHB_EF-hand_C"/>
</dbReference>
<feature type="domain" description="EF-hand" evidence="11">
    <location>
        <begin position="315"/>
        <end position="350"/>
    </location>
</feature>
<dbReference type="InterPro" id="IPR011992">
    <property type="entry name" value="EF-hand-dom_pair"/>
</dbReference>
<keyword evidence="2" id="KW-0963">Cytoplasm</keyword>
<dbReference type="InParanoid" id="H2ZUK0"/>
<dbReference type="EMBL" id="AFYH01087735">
    <property type="status" value="NOT_ANNOTATED_CDS"/>
    <property type="molecule type" value="Genomic_DNA"/>
</dbReference>
<dbReference type="Pfam" id="PF25325">
    <property type="entry name" value="EF-hand_EFHB_C"/>
    <property type="match status" value="1"/>
</dbReference>
<dbReference type="PROSITE" id="PS00018">
    <property type="entry name" value="EF_HAND_1"/>
    <property type="match status" value="1"/>
</dbReference>
<evidence type="ECO:0000256" key="7">
    <source>
        <dbReference type="ARBA" id="ARBA00023069"/>
    </source>
</evidence>
<dbReference type="eggNOG" id="ENOG502QV2M">
    <property type="taxonomic scope" value="Eukaryota"/>
</dbReference>
<dbReference type="EMBL" id="AFYH01087737">
    <property type="status" value="NOT_ANNOTATED_CDS"/>
    <property type="molecule type" value="Genomic_DNA"/>
</dbReference>